<evidence type="ECO:0000313" key="2">
    <source>
        <dbReference type="Proteomes" id="UP001165296"/>
    </source>
</evidence>
<sequence length="267" mass="30425">MIRLHRVRTAVLPAYCLPDRLAREQELIDMALKEAGKSDPKYTFNEKFWSAAKEQLAQESHGKCAYCEAPTSTVAYGDVEHFRPKSRYWWLAYCYDNYLYSCQICNQRHKRDKFPIGAAKWAGPDPATAVAGALAIDPLVDDTTFQQFLQDSTIEQPLLPNPYYADPELYFVWQADDVVREVVVQPNLAHAHATQVYQAVQECLDLNRKELRELRYQMYEWVSVVKLASRSPQIDALTATRCAAQLARATADQAPFAGMARYFAATL</sequence>
<proteinExistence type="predicted"/>
<accession>A0ABS8AZ99</accession>
<evidence type="ECO:0008006" key="3">
    <source>
        <dbReference type="Google" id="ProtNLM"/>
    </source>
</evidence>
<dbReference type="Gene3D" id="1.10.30.50">
    <property type="match status" value="1"/>
</dbReference>
<dbReference type="EMBL" id="JAJADR010000015">
    <property type="protein sequence ID" value="MCB2411120.1"/>
    <property type="molecule type" value="Genomic_DNA"/>
</dbReference>
<protein>
    <recommendedName>
        <fullName evidence="3">TIGR02646 family protein</fullName>
    </recommendedName>
</protein>
<reference evidence="1" key="1">
    <citation type="submission" date="2021-10" db="EMBL/GenBank/DDBJ databases">
        <authorList>
            <person name="Dean J.D."/>
            <person name="Kim M.K."/>
            <person name="Newey C.N."/>
            <person name="Stoker T.S."/>
            <person name="Thompson D.W."/>
            <person name="Grose J.H."/>
        </authorList>
    </citation>
    <scope>NUCLEOTIDE SEQUENCE</scope>
    <source>
        <strain evidence="1">BT178</strain>
    </source>
</reference>
<dbReference type="RefSeq" id="WP_226180675.1">
    <property type="nucleotide sequence ID" value="NZ_JAJADR010000015.1"/>
</dbReference>
<dbReference type="Proteomes" id="UP001165296">
    <property type="component" value="Unassembled WGS sequence"/>
</dbReference>
<name>A0ABS8AZ99_9BACT</name>
<gene>
    <name evidence="1" type="ORF">LGH74_24245</name>
</gene>
<keyword evidence="2" id="KW-1185">Reference proteome</keyword>
<organism evidence="1 2">
    <name type="scientific">Hymenobacter lucidus</name>
    <dbReference type="NCBI Taxonomy" id="2880930"/>
    <lineage>
        <taxon>Bacteria</taxon>
        <taxon>Pseudomonadati</taxon>
        <taxon>Bacteroidota</taxon>
        <taxon>Cytophagia</taxon>
        <taxon>Cytophagales</taxon>
        <taxon>Hymenobacteraceae</taxon>
        <taxon>Hymenobacter</taxon>
    </lineage>
</organism>
<comment type="caution">
    <text evidence="1">The sequence shown here is derived from an EMBL/GenBank/DDBJ whole genome shotgun (WGS) entry which is preliminary data.</text>
</comment>
<evidence type="ECO:0000313" key="1">
    <source>
        <dbReference type="EMBL" id="MCB2411120.1"/>
    </source>
</evidence>